<keyword evidence="3" id="KW-1003">Cell membrane</keyword>
<keyword evidence="7" id="KW-0811">Translocation</keyword>
<keyword evidence="4" id="KW-0812">Transmembrane</keyword>
<keyword evidence="6" id="KW-1133">Transmembrane helix</keyword>
<keyword evidence="2" id="KW-0813">Transport</keyword>
<evidence type="ECO:0000256" key="1">
    <source>
        <dbReference type="ARBA" id="ARBA00004162"/>
    </source>
</evidence>
<dbReference type="AlphaFoldDB" id="A0A6J6GBN8"/>
<dbReference type="Pfam" id="PF02699">
    <property type="entry name" value="YajC"/>
    <property type="match status" value="1"/>
</dbReference>
<dbReference type="NCBIfam" id="TIGR00739">
    <property type="entry name" value="yajC"/>
    <property type="match status" value="1"/>
</dbReference>
<evidence type="ECO:0000256" key="5">
    <source>
        <dbReference type="ARBA" id="ARBA00022927"/>
    </source>
</evidence>
<dbReference type="GO" id="GO:0005886">
    <property type="term" value="C:plasma membrane"/>
    <property type="evidence" value="ECO:0007669"/>
    <property type="project" value="UniProtKB-SubCell"/>
</dbReference>
<keyword evidence="8" id="KW-0472">Membrane</keyword>
<dbReference type="SMART" id="SM01323">
    <property type="entry name" value="YajC"/>
    <property type="match status" value="1"/>
</dbReference>
<protein>
    <submittedName>
        <fullName evidence="10">Unannotated protein</fullName>
    </submittedName>
</protein>
<feature type="region of interest" description="Disordered" evidence="9">
    <location>
        <begin position="90"/>
        <end position="110"/>
    </location>
</feature>
<accession>A0A6J6GBN8</accession>
<evidence type="ECO:0000256" key="4">
    <source>
        <dbReference type="ARBA" id="ARBA00022692"/>
    </source>
</evidence>
<gene>
    <name evidence="10" type="ORF">UFOPK1835_00095</name>
</gene>
<name>A0A6J6GBN8_9ZZZZ</name>
<evidence type="ECO:0000256" key="2">
    <source>
        <dbReference type="ARBA" id="ARBA00022448"/>
    </source>
</evidence>
<proteinExistence type="predicted"/>
<evidence type="ECO:0000313" key="10">
    <source>
        <dbReference type="EMBL" id="CAB4596554.1"/>
    </source>
</evidence>
<dbReference type="PRINTS" id="PR01853">
    <property type="entry name" value="YAJCTRNLCASE"/>
</dbReference>
<organism evidence="10">
    <name type="scientific">freshwater metagenome</name>
    <dbReference type="NCBI Taxonomy" id="449393"/>
    <lineage>
        <taxon>unclassified sequences</taxon>
        <taxon>metagenomes</taxon>
        <taxon>ecological metagenomes</taxon>
    </lineage>
</organism>
<reference evidence="10" key="1">
    <citation type="submission" date="2020-05" db="EMBL/GenBank/DDBJ databases">
        <authorList>
            <person name="Chiriac C."/>
            <person name="Salcher M."/>
            <person name="Ghai R."/>
            <person name="Kavagutti S V."/>
        </authorList>
    </citation>
    <scope>NUCLEOTIDE SEQUENCE</scope>
</reference>
<comment type="subcellular location">
    <subcellularLocation>
        <location evidence="1">Cell membrane</location>
        <topology evidence="1">Single-pass membrane protein</topology>
    </subcellularLocation>
</comment>
<evidence type="ECO:0000256" key="8">
    <source>
        <dbReference type="ARBA" id="ARBA00023136"/>
    </source>
</evidence>
<sequence length="110" mass="11664">MAPLILILLFVVAWVILIVPKQRELKRHNALIAGLSVGDDVMTGSGIYGTIVSIDGDLVELQIAPGVEIRIARRAIASLVIAPDLEIADEPLGELEPGDETDSPEGGADR</sequence>
<dbReference type="InterPro" id="IPR003849">
    <property type="entry name" value="Preprotein_translocase_YajC"/>
</dbReference>
<dbReference type="EMBL" id="CAEZUP010000002">
    <property type="protein sequence ID" value="CAB4596554.1"/>
    <property type="molecule type" value="Genomic_DNA"/>
</dbReference>
<feature type="compositionally biased region" description="Acidic residues" evidence="9">
    <location>
        <begin position="90"/>
        <end position="103"/>
    </location>
</feature>
<keyword evidence="5" id="KW-0653">Protein transport</keyword>
<dbReference type="PANTHER" id="PTHR33909">
    <property type="entry name" value="SEC TRANSLOCON ACCESSORY COMPLEX SUBUNIT YAJC"/>
    <property type="match status" value="1"/>
</dbReference>
<dbReference type="PANTHER" id="PTHR33909:SF1">
    <property type="entry name" value="SEC TRANSLOCON ACCESSORY COMPLEX SUBUNIT YAJC"/>
    <property type="match status" value="1"/>
</dbReference>
<evidence type="ECO:0000256" key="7">
    <source>
        <dbReference type="ARBA" id="ARBA00023010"/>
    </source>
</evidence>
<evidence type="ECO:0000256" key="3">
    <source>
        <dbReference type="ARBA" id="ARBA00022475"/>
    </source>
</evidence>
<evidence type="ECO:0000256" key="9">
    <source>
        <dbReference type="SAM" id="MobiDB-lite"/>
    </source>
</evidence>
<evidence type="ECO:0000256" key="6">
    <source>
        <dbReference type="ARBA" id="ARBA00022989"/>
    </source>
</evidence>
<dbReference type="GO" id="GO:0015031">
    <property type="term" value="P:protein transport"/>
    <property type="evidence" value="ECO:0007669"/>
    <property type="project" value="UniProtKB-KW"/>
</dbReference>